<accession>A0A370TIX5</accession>
<dbReference type="GeneID" id="43600072"/>
<dbReference type="Proteomes" id="UP000254866">
    <property type="component" value="Unassembled WGS sequence"/>
</dbReference>
<organism evidence="2 3">
    <name type="scientific">Venustampulla echinocandica</name>
    <dbReference type="NCBI Taxonomy" id="2656787"/>
    <lineage>
        <taxon>Eukaryota</taxon>
        <taxon>Fungi</taxon>
        <taxon>Dikarya</taxon>
        <taxon>Ascomycota</taxon>
        <taxon>Pezizomycotina</taxon>
        <taxon>Leotiomycetes</taxon>
        <taxon>Helotiales</taxon>
        <taxon>Pleuroascaceae</taxon>
        <taxon>Venustampulla</taxon>
    </lineage>
</organism>
<dbReference type="EMBL" id="NPIC01000006">
    <property type="protein sequence ID" value="RDL35292.1"/>
    <property type="molecule type" value="Genomic_DNA"/>
</dbReference>
<feature type="signal peptide" evidence="1">
    <location>
        <begin position="1"/>
        <end position="19"/>
    </location>
</feature>
<keyword evidence="1" id="KW-0732">Signal</keyword>
<sequence length="91" mass="9513">MKLVNLVALLASTSAIAVAHPATQDNTFVDQAPVNDGILGRALFNLYERLVNKLPAILPDTIDIAPLNARGEAGCIPLGHGAFCSPNLPPN</sequence>
<feature type="chain" id="PRO_5016878129" evidence="1">
    <location>
        <begin position="20"/>
        <end position="91"/>
    </location>
</feature>
<gene>
    <name evidence="2" type="ORF">BP5553_07223</name>
</gene>
<dbReference type="AlphaFoldDB" id="A0A370TIX5"/>
<proteinExistence type="predicted"/>
<evidence type="ECO:0000313" key="3">
    <source>
        <dbReference type="Proteomes" id="UP000254866"/>
    </source>
</evidence>
<dbReference type="RefSeq" id="XP_031868115.1">
    <property type="nucleotide sequence ID" value="XM_032015846.1"/>
</dbReference>
<name>A0A370TIX5_9HELO</name>
<evidence type="ECO:0000256" key="1">
    <source>
        <dbReference type="SAM" id="SignalP"/>
    </source>
</evidence>
<comment type="caution">
    <text evidence="2">The sequence shown here is derived from an EMBL/GenBank/DDBJ whole genome shotgun (WGS) entry which is preliminary data.</text>
</comment>
<reference evidence="2 3" key="1">
    <citation type="journal article" date="2018" name="IMA Fungus">
        <title>IMA Genome-F 9: Draft genome sequence of Annulohypoxylon stygium, Aspergillus mulundensis, Berkeleyomyces basicola (syn. Thielaviopsis basicola), Ceratocystis smalleyi, two Cercospora beticola strains, Coleophoma cylindrospora, Fusarium fracticaudum, Phialophora cf. hyalina, and Morchella septimelata.</title>
        <authorList>
            <person name="Wingfield B.D."/>
            <person name="Bills G.F."/>
            <person name="Dong Y."/>
            <person name="Huang W."/>
            <person name="Nel W.J."/>
            <person name="Swalarsk-Parry B.S."/>
            <person name="Vaghefi N."/>
            <person name="Wilken P.M."/>
            <person name="An Z."/>
            <person name="de Beer Z.W."/>
            <person name="De Vos L."/>
            <person name="Chen L."/>
            <person name="Duong T.A."/>
            <person name="Gao Y."/>
            <person name="Hammerbacher A."/>
            <person name="Kikkert J.R."/>
            <person name="Li Y."/>
            <person name="Li H."/>
            <person name="Li K."/>
            <person name="Li Q."/>
            <person name="Liu X."/>
            <person name="Ma X."/>
            <person name="Naidoo K."/>
            <person name="Pethybridge S.J."/>
            <person name="Sun J."/>
            <person name="Steenkamp E.T."/>
            <person name="van der Nest M.A."/>
            <person name="van Wyk S."/>
            <person name="Wingfield M.J."/>
            <person name="Xiong C."/>
            <person name="Yue Q."/>
            <person name="Zhang X."/>
        </authorList>
    </citation>
    <scope>NUCLEOTIDE SEQUENCE [LARGE SCALE GENOMIC DNA]</scope>
    <source>
        <strain evidence="2 3">BP 5553</strain>
    </source>
</reference>
<evidence type="ECO:0000313" key="2">
    <source>
        <dbReference type="EMBL" id="RDL35292.1"/>
    </source>
</evidence>
<keyword evidence="3" id="KW-1185">Reference proteome</keyword>
<protein>
    <submittedName>
        <fullName evidence="2">Uncharacterized protein</fullName>
    </submittedName>
</protein>